<evidence type="ECO:0000313" key="1">
    <source>
        <dbReference type="EMBL" id="MDE1480832.1"/>
    </source>
</evidence>
<comment type="caution">
    <text evidence="1">The sequence shown here is derived from an EMBL/GenBank/DDBJ whole genome shotgun (WGS) entry which is preliminary data.</text>
</comment>
<sequence length="84" mass="9156">VYEKVFSQQLIFQADESNNAHKITFTSTSPSKAHTDVTYKPINNPELNPDTCALRGAAAYLYDPNPVTLTGQPPTTNPFVSASI</sequence>
<protein>
    <submittedName>
        <fullName evidence="1">Uncharacterized protein</fullName>
    </submittedName>
</protein>
<name>A0AAJ1JER3_XENBV</name>
<dbReference type="AlphaFoldDB" id="A0AAJ1JER3"/>
<proteinExistence type="predicted"/>
<organism evidence="1 2">
    <name type="scientific">Xenorhabdus bovienii</name>
    <name type="common">Xenorhabdus nematophila subsp. bovienii</name>
    <dbReference type="NCBI Taxonomy" id="40576"/>
    <lineage>
        <taxon>Bacteria</taxon>
        <taxon>Pseudomonadati</taxon>
        <taxon>Pseudomonadota</taxon>
        <taxon>Gammaproteobacteria</taxon>
        <taxon>Enterobacterales</taxon>
        <taxon>Morganellaceae</taxon>
        <taxon>Xenorhabdus</taxon>
    </lineage>
</organism>
<dbReference type="EMBL" id="JAILSO010000362">
    <property type="protein sequence ID" value="MDE1480832.1"/>
    <property type="molecule type" value="Genomic_DNA"/>
</dbReference>
<evidence type="ECO:0000313" key="2">
    <source>
        <dbReference type="Proteomes" id="UP001222434"/>
    </source>
</evidence>
<gene>
    <name evidence="1" type="ORF">KKJ01_22390</name>
</gene>
<dbReference type="Proteomes" id="UP001222434">
    <property type="component" value="Unassembled WGS sequence"/>
</dbReference>
<reference evidence="1" key="2">
    <citation type="journal article" date="2022" name="J. Evol. Biol.">
        <title>Pre- and post-association barriers to host switching in sympatric mutualists.</title>
        <authorList>
            <person name="Dinges Z.M."/>
            <person name="Phillips R.K."/>
            <person name="Lively C.M."/>
            <person name="Bashey F."/>
        </authorList>
    </citation>
    <scope>NUCLEOTIDE SEQUENCE</scope>
    <source>
        <strain evidence="1">MC_266_E_2016</strain>
    </source>
</reference>
<reference evidence="1" key="1">
    <citation type="submission" date="2021-08" db="EMBL/GenBank/DDBJ databases">
        <authorList>
            <person name="Papudeshi B."/>
            <person name="Bashey-Visser F."/>
        </authorList>
    </citation>
    <scope>NUCLEOTIDE SEQUENCE</scope>
    <source>
        <strain evidence="1">MC_266_E_2016</strain>
    </source>
</reference>
<accession>A0AAJ1JER3</accession>
<feature type="non-terminal residue" evidence="1">
    <location>
        <position position="1"/>
    </location>
</feature>
<feature type="non-terminal residue" evidence="1">
    <location>
        <position position="84"/>
    </location>
</feature>